<feature type="compositionally biased region" description="Basic and acidic residues" evidence="2">
    <location>
        <begin position="481"/>
        <end position="493"/>
    </location>
</feature>
<dbReference type="GO" id="GO:0010150">
    <property type="term" value="P:leaf senescence"/>
    <property type="evidence" value="ECO:0007669"/>
    <property type="project" value="UniProtKB-ARBA"/>
</dbReference>
<evidence type="ECO:0000256" key="2">
    <source>
        <dbReference type="SAM" id="MobiDB-lite"/>
    </source>
</evidence>
<feature type="region of interest" description="Disordered" evidence="2">
    <location>
        <begin position="455"/>
        <end position="493"/>
    </location>
</feature>
<proteinExistence type="inferred from homology"/>
<evidence type="ECO:0000313" key="4">
    <source>
        <dbReference type="Proteomes" id="UP000077202"/>
    </source>
</evidence>
<sequence>MGSGGKRTPNGEQGIRWGAMMTSAMEEKRREEKTRQELEEEEKKAVDGKRAERVESRELGPASRRRTGEHHRSRGAGRAADDGRCTRGRRVGGDAWWTSNNIVHRMEGPTTSACRRPCMRPTPLFSRLEPSPARPRTLTRAAPPSTRRSSAGGERGRGGRERRDVAGPTLAAQESVEFVEWRTRKKKEKKKRNASRKRRSKEVGRPWSSRKLDKHQSAVSSTSAAEVPPVDRWVSRFVFVEGERRDLEIDILTERISSVGPEAFSRTDRISTGFGSVIRDHMSSSRKDRLLGLGAQPQAPEYEASSASELEEEDIWGAESRGWGDESPGSDARAQKFDLGGYGSSQRDLDAGGEHFRLFNNGRRWLSSLEKDPGLSVAYAEGGRARGVGFPSPLNRASSAAQGSPSRDPRTPSRLIPSREAKASHFVQVSSAVESKVLHQSAPVNVPDWSKILGTERKIKDPHSDEVADADHDDDEDDDERLPPHELIQRDYARSQITTFSMCEGAGRTLKGRDLSRVRNAVLRQTGFLGE</sequence>
<feature type="compositionally biased region" description="Basic residues" evidence="2">
    <location>
        <begin position="183"/>
        <end position="200"/>
    </location>
</feature>
<feature type="compositionally biased region" description="Basic and acidic residues" evidence="2">
    <location>
        <begin position="455"/>
        <end position="470"/>
    </location>
</feature>
<feature type="region of interest" description="Disordered" evidence="2">
    <location>
        <begin position="181"/>
        <end position="226"/>
    </location>
</feature>
<feature type="compositionally biased region" description="Basic and acidic residues" evidence="2">
    <location>
        <begin position="25"/>
        <end position="58"/>
    </location>
</feature>
<feature type="compositionally biased region" description="Basic residues" evidence="2">
    <location>
        <begin position="63"/>
        <end position="75"/>
    </location>
</feature>
<feature type="region of interest" description="Disordered" evidence="2">
    <location>
        <begin position="293"/>
        <end position="352"/>
    </location>
</feature>
<organism evidence="3 4">
    <name type="scientific">Marchantia polymorpha subsp. ruderalis</name>
    <dbReference type="NCBI Taxonomy" id="1480154"/>
    <lineage>
        <taxon>Eukaryota</taxon>
        <taxon>Viridiplantae</taxon>
        <taxon>Streptophyta</taxon>
        <taxon>Embryophyta</taxon>
        <taxon>Marchantiophyta</taxon>
        <taxon>Marchantiopsida</taxon>
        <taxon>Marchantiidae</taxon>
        <taxon>Marchantiales</taxon>
        <taxon>Marchantiaceae</taxon>
        <taxon>Marchantia</taxon>
    </lineage>
</organism>
<evidence type="ECO:0000256" key="1">
    <source>
        <dbReference type="ARBA" id="ARBA00034773"/>
    </source>
</evidence>
<feature type="compositionally biased region" description="Low complexity" evidence="2">
    <location>
        <begin position="299"/>
        <end position="308"/>
    </location>
</feature>
<feature type="compositionally biased region" description="Basic and acidic residues" evidence="2">
    <location>
        <begin position="154"/>
        <end position="165"/>
    </location>
</feature>
<dbReference type="PANTHER" id="PTHR46525">
    <property type="entry name" value="EMB|CAB72159.1"/>
    <property type="match status" value="1"/>
</dbReference>
<evidence type="ECO:0008006" key="5">
    <source>
        <dbReference type="Google" id="ProtNLM"/>
    </source>
</evidence>
<dbReference type="EMBL" id="LVLJ01003589">
    <property type="protein sequence ID" value="OAE20745.1"/>
    <property type="molecule type" value="Genomic_DNA"/>
</dbReference>
<feature type="region of interest" description="Disordered" evidence="2">
    <location>
        <begin position="384"/>
        <end position="415"/>
    </location>
</feature>
<feature type="compositionally biased region" description="Acidic residues" evidence="2">
    <location>
        <begin position="471"/>
        <end position="480"/>
    </location>
</feature>
<keyword evidence="4" id="KW-1185">Reference proteome</keyword>
<dbReference type="Pfam" id="PF04520">
    <property type="entry name" value="Senescence_reg"/>
    <property type="match status" value="1"/>
</dbReference>
<dbReference type="Proteomes" id="UP000077202">
    <property type="component" value="Unassembled WGS sequence"/>
</dbReference>
<comment type="caution">
    <text evidence="3">The sequence shown here is derived from an EMBL/GenBank/DDBJ whole genome shotgun (WGS) entry which is preliminary data.</text>
</comment>
<feature type="compositionally biased region" description="Polar residues" evidence="2">
    <location>
        <begin position="395"/>
        <end position="405"/>
    </location>
</feature>
<dbReference type="InterPro" id="IPR007608">
    <property type="entry name" value="Senescence_reg_S40"/>
</dbReference>
<name>A0A176VLC8_MARPO</name>
<feature type="region of interest" description="Disordered" evidence="2">
    <location>
        <begin position="1"/>
        <end position="169"/>
    </location>
</feature>
<dbReference type="AlphaFoldDB" id="A0A176VLC8"/>
<comment type="similarity">
    <text evidence="1">Belongs to the senescence regulator S40 family.</text>
</comment>
<evidence type="ECO:0000313" key="3">
    <source>
        <dbReference type="EMBL" id="OAE20745.1"/>
    </source>
</evidence>
<accession>A0A176VLC8</accession>
<protein>
    <recommendedName>
        <fullName evidence="5">Senescence regulator</fullName>
    </recommendedName>
</protein>
<reference evidence="3" key="1">
    <citation type="submission" date="2016-03" db="EMBL/GenBank/DDBJ databases">
        <title>Mechanisms controlling the formation of the plant cell surface in tip-growing cells are functionally conserved among land plants.</title>
        <authorList>
            <person name="Honkanen S."/>
            <person name="Jones V.A."/>
            <person name="Morieri G."/>
            <person name="Champion C."/>
            <person name="Hetherington A.J."/>
            <person name="Kelly S."/>
            <person name="Saint-Marcoux D."/>
            <person name="Proust H."/>
            <person name="Prescott H."/>
            <person name="Dolan L."/>
        </authorList>
    </citation>
    <scope>NUCLEOTIDE SEQUENCE [LARGE SCALE GENOMIC DNA]</scope>
    <source>
        <tissue evidence="3">Whole gametophyte</tissue>
    </source>
</reference>
<dbReference type="PANTHER" id="PTHR46525:SF2">
    <property type="entry name" value="EMB|CAB72159.1"/>
    <property type="match status" value="1"/>
</dbReference>
<gene>
    <name evidence="3" type="ORF">AXG93_2269s1060</name>
</gene>